<sequence length="314" mass="34520">MAASTCINNNIGFSPDNFLDYSLLPHQDNLSDLPDPDLPLPDFEFRLEDPVIMLPADQLFSDGKLIPLHLPHQPTTTTTTPSKPRRRVSVADPFLYSPKAAPLLRCSSRWKQLLGFRKLYQNNNNNNIAKPDGNATKSIKQFLQRGSKSPNDNLPLLKDTDNEPTSRLSLSSSSSSHDPDELPPRVSLDSSEKAAAAGKVNPPRMRMVKIRTAASSSSDGRRCPAEASVRIDSPRMNSSGKIVFQSLERSSSSPSSLNGLKHRGMERSYSGNVRVSRVLNVPVRTSVFGLPLFSSPQNQNQKQGTTRKTKTSLG</sequence>
<gene>
    <name evidence="1" type="ORF">L6452_40065</name>
</gene>
<protein>
    <submittedName>
        <fullName evidence="1">Uncharacterized protein</fullName>
    </submittedName>
</protein>
<keyword evidence="2" id="KW-1185">Reference proteome</keyword>
<reference evidence="2" key="1">
    <citation type="journal article" date="2022" name="Mol. Ecol. Resour.">
        <title>The genomes of chicory, endive, great burdock and yacon provide insights into Asteraceae palaeo-polyploidization history and plant inulin production.</title>
        <authorList>
            <person name="Fan W."/>
            <person name="Wang S."/>
            <person name="Wang H."/>
            <person name="Wang A."/>
            <person name="Jiang F."/>
            <person name="Liu H."/>
            <person name="Zhao H."/>
            <person name="Xu D."/>
            <person name="Zhang Y."/>
        </authorList>
    </citation>
    <scope>NUCLEOTIDE SEQUENCE [LARGE SCALE GENOMIC DNA]</scope>
    <source>
        <strain evidence="2">cv. Niubang</strain>
    </source>
</reference>
<evidence type="ECO:0000313" key="2">
    <source>
        <dbReference type="Proteomes" id="UP001055879"/>
    </source>
</evidence>
<evidence type="ECO:0000313" key="1">
    <source>
        <dbReference type="EMBL" id="KAI3673934.1"/>
    </source>
</evidence>
<organism evidence="1 2">
    <name type="scientific">Arctium lappa</name>
    <name type="common">Greater burdock</name>
    <name type="synonym">Lappa major</name>
    <dbReference type="NCBI Taxonomy" id="4217"/>
    <lineage>
        <taxon>Eukaryota</taxon>
        <taxon>Viridiplantae</taxon>
        <taxon>Streptophyta</taxon>
        <taxon>Embryophyta</taxon>
        <taxon>Tracheophyta</taxon>
        <taxon>Spermatophyta</taxon>
        <taxon>Magnoliopsida</taxon>
        <taxon>eudicotyledons</taxon>
        <taxon>Gunneridae</taxon>
        <taxon>Pentapetalae</taxon>
        <taxon>asterids</taxon>
        <taxon>campanulids</taxon>
        <taxon>Asterales</taxon>
        <taxon>Asteraceae</taxon>
        <taxon>Carduoideae</taxon>
        <taxon>Cardueae</taxon>
        <taxon>Arctiinae</taxon>
        <taxon>Arctium</taxon>
    </lineage>
</organism>
<dbReference type="EMBL" id="CM042061">
    <property type="protein sequence ID" value="KAI3673934.1"/>
    <property type="molecule type" value="Genomic_DNA"/>
</dbReference>
<accession>A0ACB8XUB2</accession>
<proteinExistence type="predicted"/>
<reference evidence="1 2" key="2">
    <citation type="journal article" date="2022" name="Mol. Ecol. Resour.">
        <title>The genomes of chicory, endive, great burdock and yacon provide insights into Asteraceae paleo-polyploidization history and plant inulin production.</title>
        <authorList>
            <person name="Fan W."/>
            <person name="Wang S."/>
            <person name="Wang H."/>
            <person name="Wang A."/>
            <person name="Jiang F."/>
            <person name="Liu H."/>
            <person name="Zhao H."/>
            <person name="Xu D."/>
            <person name="Zhang Y."/>
        </authorList>
    </citation>
    <scope>NUCLEOTIDE SEQUENCE [LARGE SCALE GENOMIC DNA]</scope>
    <source>
        <strain evidence="2">cv. Niubang</strain>
    </source>
</reference>
<name>A0ACB8XUB2_ARCLA</name>
<comment type="caution">
    <text evidence="1">The sequence shown here is derived from an EMBL/GenBank/DDBJ whole genome shotgun (WGS) entry which is preliminary data.</text>
</comment>
<dbReference type="Proteomes" id="UP001055879">
    <property type="component" value="Linkage Group LG15"/>
</dbReference>